<dbReference type="Gene3D" id="3.40.720.10">
    <property type="entry name" value="Alkaline Phosphatase, subunit A"/>
    <property type="match status" value="1"/>
</dbReference>
<evidence type="ECO:0000313" key="1">
    <source>
        <dbReference type="EMBL" id="KUG21154.1"/>
    </source>
</evidence>
<sequence length="499" mass="55937">MHKVLVIGIDSMDSLLVDRYIDLLPNIRRLRAFCPDLAMTSVFPPDSDTAWASIYTGLHPAHHGVVHFVDPLEKTSIYQTTDYLNSASIRGRTFWDRAGDAGRRVCLITPHIGHPVWDVNGFMISRIPKTGGFETFPPDFRVEFDLQGLMMPMRIPNSKSEYGEYLTTLRDVVLQERAFGLEMAARRDWDLFFFYSSALDFVQHIFWNYCDPCDPMYPGDDNPLRETIPEFYRLYDSLIGAFAESVDEDTAILVLSDHGHGMRPVDLVNVNEILRREGYLFSKEGVCAPVLRIKETVKREAVNIIQKTALRGTALAMLRRYPGIKELYTVPSSIDFERTVAHCTDLSGMKSYSYGGIVLSGKHLGSGRRYRETRDDIVDLLAGYTLPGSAERAFAWVKEREGVYDGAYLHKYPDILFQLKDGYGAGWAIGGPISSRSSTHSFYPGSHRGDTPVCYLANADGMQPARRDCTLMDIAPTILDLLGVSSGCGSCDGRSLFAP</sequence>
<accession>A0A0W8FKB3</accession>
<dbReference type="InterPro" id="IPR002591">
    <property type="entry name" value="Phosphodiest/P_Trfase"/>
</dbReference>
<dbReference type="PANTHER" id="PTHR10151:SF120">
    <property type="entry name" value="BIS(5'-ADENOSYL)-TRIPHOSPHATASE"/>
    <property type="match status" value="1"/>
</dbReference>
<dbReference type="Pfam" id="PF01663">
    <property type="entry name" value="Phosphodiest"/>
    <property type="match status" value="1"/>
</dbReference>
<dbReference type="PANTHER" id="PTHR10151">
    <property type="entry name" value="ECTONUCLEOTIDE PYROPHOSPHATASE/PHOSPHODIESTERASE"/>
    <property type="match status" value="1"/>
</dbReference>
<organism evidence="1">
    <name type="scientific">hydrocarbon metagenome</name>
    <dbReference type="NCBI Taxonomy" id="938273"/>
    <lineage>
        <taxon>unclassified sequences</taxon>
        <taxon>metagenomes</taxon>
        <taxon>ecological metagenomes</taxon>
    </lineage>
</organism>
<dbReference type="GO" id="GO:0016787">
    <property type="term" value="F:hydrolase activity"/>
    <property type="evidence" value="ECO:0007669"/>
    <property type="project" value="UniProtKB-ARBA"/>
</dbReference>
<protein>
    <submittedName>
        <fullName evidence="1">Uncharacterized protein</fullName>
    </submittedName>
</protein>
<dbReference type="InterPro" id="IPR017850">
    <property type="entry name" value="Alkaline_phosphatase_core_sf"/>
</dbReference>
<gene>
    <name evidence="1" type="ORF">ASZ90_009095</name>
</gene>
<dbReference type="AlphaFoldDB" id="A0A0W8FKB3"/>
<dbReference type="EMBL" id="LNQE01001096">
    <property type="protein sequence ID" value="KUG21154.1"/>
    <property type="molecule type" value="Genomic_DNA"/>
</dbReference>
<dbReference type="SUPFAM" id="SSF53649">
    <property type="entry name" value="Alkaline phosphatase-like"/>
    <property type="match status" value="1"/>
</dbReference>
<proteinExistence type="predicted"/>
<name>A0A0W8FKB3_9ZZZZ</name>
<reference evidence="1" key="1">
    <citation type="journal article" date="2015" name="Proc. Natl. Acad. Sci. U.S.A.">
        <title>Networks of energetic and metabolic interactions define dynamics in microbial communities.</title>
        <authorList>
            <person name="Embree M."/>
            <person name="Liu J.K."/>
            <person name="Al-Bassam M.M."/>
            <person name="Zengler K."/>
        </authorList>
    </citation>
    <scope>NUCLEOTIDE SEQUENCE</scope>
</reference>
<comment type="caution">
    <text evidence="1">The sequence shown here is derived from an EMBL/GenBank/DDBJ whole genome shotgun (WGS) entry which is preliminary data.</text>
</comment>